<evidence type="ECO:0000313" key="16">
    <source>
        <dbReference type="Proteomes" id="UP000199585"/>
    </source>
</evidence>
<feature type="domain" description="Histidine kinase" evidence="13">
    <location>
        <begin position="453"/>
        <end position="695"/>
    </location>
</feature>
<dbReference type="Pfam" id="PF02518">
    <property type="entry name" value="HATPase_c"/>
    <property type="match status" value="1"/>
</dbReference>
<name>A0A1H8IRC5_9RHOB</name>
<evidence type="ECO:0000256" key="3">
    <source>
        <dbReference type="ARBA" id="ARBA00012438"/>
    </source>
</evidence>
<organism evidence="15 16">
    <name type="scientific">Loktanella fryxellensis</name>
    <dbReference type="NCBI Taxonomy" id="245187"/>
    <lineage>
        <taxon>Bacteria</taxon>
        <taxon>Pseudomonadati</taxon>
        <taxon>Pseudomonadota</taxon>
        <taxon>Alphaproteobacteria</taxon>
        <taxon>Rhodobacterales</taxon>
        <taxon>Roseobacteraceae</taxon>
        <taxon>Loktanella</taxon>
    </lineage>
</organism>
<evidence type="ECO:0000256" key="5">
    <source>
        <dbReference type="ARBA" id="ARBA00022679"/>
    </source>
</evidence>
<dbReference type="SMART" id="SM00387">
    <property type="entry name" value="HATPase_c"/>
    <property type="match status" value="1"/>
</dbReference>
<dbReference type="InterPro" id="IPR004358">
    <property type="entry name" value="Sig_transdc_His_kin-like_C"/>
</dbReference>
<dbReference type="SUPFAM" id="SSF47384">
    <property type="entry name" value="Homodimeric domain of signal transducing histidine kinase"/>
    <property type="match status" value="1"/>
</dbReference>
<evidence type="ECO:0000256" key="2">
    <source>
        <dbReference type="ARBA" id="ARBA00004370"/>
    </source>
</evidence>
<evidence type="ECO:0000256" key="1">
    <source>
        <dbReference type="ARBA" id="ARBA00000085"/>
    </source>
</evidence>
<proteinExistence type="predicted"/>
<dbReference type="STRING" id="245187.SAMN04488003_12727"/>
<evidence type="ECO:0000259" key="13">
    <source>
        <dbReference type="PROSITE" id="PS50109"/>
    </source>
</evidence>
<dbReference type="GO" id="GO:0005886">
    <property type="term" value="C:plasma membrane"/>
    <property type="evidence" value="ECO:0007669"/>
    <property type="project" value="TreeGrafter"/>
</dbReference>
<dbReference type="SMART" id="SM00388">
    <property type="entry name" value="HisKA"/>
    <property type="match status" value="1"/>
</dbReference>
<evidence type="ECO:0000256" key="12">
    <source>
        <dbReference type="SAM" id="Phobius"/>
    </source>
</evidence>
<comment type="catalytic activity">
    <reaction evidence="1">
        <text>ATP + protein L-histidine = ADP + protein N-phospho-L-histidine.</text>
        <dbReference type="EC" id="2.7.13.3"/>
    </reaction>
</comment>
<dbReference type="Pfam" id="PF03924">
    <property type="entry name" value="CHASE"/>
    <property type="match status" value="1"/>
</dbReference>
<protein>
    <recommendedName>
        <fullName evidence="3">histidine kinase</fullName>
        <ecNumber evidence="3">2.7.13.3</ecNumber>
    </recommendedName>
</protein>
<feature type="compositionally biased region" description="Basic and acidic residues" evidence="11">
    <location>
        <begin position="709"/>
        <end position="728"/>
    </location>
</feature>
<dbReference type="CDD" id="cd16922">
    <property type="entry name" value="HATPase_EvgS-ArcB-TorS-like"/>
    <property type="match status" value="1"/>
</dbReference>
<dbReference type="PROSITE" id="PS50109">
    <property type="entry name" value="HIS_KIN"/>
    <property type="match status" value="1"/>
</dbReference>
<evidence type="ECO:0000256" key="11">
    <source>
        <dbReference type="SAM" id="MobiDB-lite"/>
    </source>
</evidence>
<gene>
    <name evidence="15" type="ORF">SAMN04488003_12727</name>
</gene>
<dbReference type="Pfam" id="PF00512">
    <property type="entry name" value="HisKA"/>
    <property type="match status" value="1"/>
</dbReference>
<dbReference type="PANTHER" id="PTHR43047:SF72">
    <property type="entry name" value="OSMOSENSING HISTIDINE PROTEIN KINASE SLN1"/>
    <property type="match status" value="1"/>
</dbReference>
<keyword evidence="5" id="KW-0808">Transferase</keyword>
<dbReference type="CDD" id="cd00082">
    <property type="entry name" value="HisKA"/>
    <property type="match status" value="1"/>
</dbReference>
<accession>A0A1H8IRC5</accession>
<dbReference type="AlphaFoldDB" id="A0A1H8IRC5"/>
<dbReference type="Gene3D" id="1.10.287.130">
    <property type="match status" value="1"/>
</dbReference>
<dbReference type="InterPro" id="IPR036097">
    <property type="entry name" value="HisK_dim/P_sf"/>
</dbReference>
<dbReference type="RefSeq" id="WP_177174693.1">
    <property type="nucleotide sequence ID" value="NZ_FOCI01000027.1"/>
</dbReference>
<dbReference type="GO" id="GO:0000155">
    <property type="term" value="F:phosphorelay sensor kinase activity"/>
    <property type="evidence" value="ECO:0007669"/>
    <property type="project" value="InterPro"/>
</dbReference>
<dbReference type="InterPro" id="IPR036890">
    <property type="entry name" value="HATPase_C_sf"/>
</dbReference>
<dbReference type="GO" id="GO:0009927">
    <property type="term" value="F:histidine phosphotransfer kinase activity"/>
    <property type="evidence" value="ECO:0007669"/>
    <property type="project" value="TreeGrafter"/>
</dbReference>
<keyword evidence="9" id="KW-0902">Two-component regulatory system</keyword>
<keyword evidence="6 12" id="KW-0812">Transmembrane</keyword>
<dbReference type="FunFam" id="3.30.565.10:FF:000010">
    <property type="entry name" value="Sensor histidine kinase RcsC"/>
    <property type="match status" value="1"/>
</dbReference>
<dbReference type="PROSITE" id="PS50839">
    <property type="entry name" value="CHASE"/>
    <property type="match status" value="1"/>
</dbReference>
<comment type="subcellular location">
    <subcellularLocation>
        <location evidence="2">Membrane</location>
    </subcellularLocation>
</comment>
<evidence type="ECO:0000256" key="9">
    <source>
        <dbReference type="ARBA" id="ARBA00023012"/>
    </source>
</evidence>
<dbReference type="PRINTS" id="PR00344">
    <property type="entry name" value="BCTRLSENSOR"/>
</dbReference>
<keyword evidence="7" id="KW-0418">Kinase</keyword>
<feature type="transmembrane region" description="Helical" evidence="12">
    <location>
        <begin position="27"/>
        <end position="46"/>
    </location>
</feature>
<dbReference type="Pfam" id="PF12860">
    <property type="entry name" value="PAS_7"/>
    <property type="match status" value="1"/>
</dbReference>
<dbReference type="PANTHER" id="PTHR43047">
    <property type="entry name" value="TWO-COMPONENT HISTIDINE PROTEIN KINASE"/>
    <property type="match status" value="1"/>
</dbReference>
<evidence type="ECO:0000313" key="15">
    <source>
        <dbReference type="EMBL" id="SEN70546.1"/>
    </source>
</evidence>
<dbReference type="InterPro" id="IPR006189">
    <property type="entry name" value="CHASE_dom"/>
</dbReference>
<keyword evidence="10 12" id="KW-0472">Membrane</keyword>
<evidence type="ECO:0000259" key="14">
    <source>
        <dbReference type="PROSITE" id="PS50839"/>
    </source>
</evidence>
<dbReference type="InterPro" id="IPR042240">
    <property type="entry name" value="CHASE_sf"/>
</dbReference>
<dbReference type="Proteomes" id="UP000199585">
    <property type="component" value="Unassembled WGS sequence"/>
</dbReference>
<sequence length="739" mass="81506">MSQFPGSQIEGGQSRVTSLLAGVRRVLWLKLFLVTAVIVGVAFPIFGQIATNRSNEVFLASERARLERSLYVATNQIRLSFFEAELLASKIENLIATSKTIPRRLIERDVDTLVANNQSVIAVALAPDLVVSDTFPLTANQSTVGLVYPQVHRQMASIARAYRQGSPMIVGPVPLVQGGIGYILRYPVFLPQPGLATERFWGLISVVIKADGLISNHAAAFDEGEELSFRLRETRQRAMSPDFGMNEIWQGDQDPVIVDFKMAGNMWRAAAAPAGGWPTTSPQGSFILLASILITIASVLGLLILHRVSESHQKDHTLLRESISSMNEGFVAFDEDGRLVMANQRFKDYYPKIADELVLGATFKSLLEVGVAKSQFPEAVGREDDWIAERLRLFEDPHGSFIERICEDHWVKVTEAKTPYGYTVGIRTDVTAEKLAMDAAESAAREKTNFISNVSHELRTPLTVIVGRASFLQNQDMLSVVRQLESLIASSDAVPEEVRSAIGAYKAYVADQGGKIVAASRHMIRLVEDLLDWTTVERGQLQIQKEVLSASALTDDVADELRPLAQAKGLSLRYIKNAEVDVMADRARLRQILYNLLSNAIKFTDQGHVELSLGVVENDVVICISDTGCGIPEEDLERVFERFQQVDTSDTRLKGGFGLGLSIAKQLAVLHDGELTVSSQLGVGSCFQLTLPLYRKDTTVSPLNSGQEPVHEETCRPDQSAHRPDREVPNLPIVRPLQH</sequence>
<dbReference type="SUPFAM" id="SSF55874">
    <property type="entry name" value="ATPase domain of HSP90 chaperone/DNA topoisomerase II/histidine kinase"/>
    <property type="match status" value="1"/>
</dbReference>
<feature type="domain" description="CHASE" evidence="14">
    <location>
        <begin position="127"/>
        <end position="216"/>
    </location>
</feature>
<feature type="region of interest" description="Disordered" evidence="11">
    <location>
        <begin position="700"/>
        <end position="739"/>
    </location>
</feature>
<evidence type="ECO:0000256" key="10">
    <source>
        <dbReference type="ARBA" id="ARBA00023136"/>
    </source>
</evidence>
<evidence type="ECO:0000256" key="6">
    <source>
        <dbReference type="ARBA" id="ARBA00022692"/>
    </source>
</evidence>
<keyword evidence="8 12" id="KW-1133">Transmembrane helix</keyword>
<keyword evidence="4" id="KW-0597">Phosphoprotein</keyword>
<dbReference type="SMART" id="SM01079">
    <property type="entry name" value="CHASE"/>
    <property type="match status" value="1"/>
</dbReference>
<evidence type="ECO:0000256" key="8">
    <source>
        <dbReference type="ARBA" id="ARBA00022989"/>
    </source>
</evidence>
<evidence type="ECO:0000256" key="7">
    <source>
        <dbReference type="ARBA" id="ARBA00022777"/>
    </source>
</evidence>
<reference evidence="15 16" key="1">
    <citation type="submission" date="2016-10" db="EMBL/GenBank/DDBJ databases">
        <authorList>
            <person name="de Groot N.N."/>
        </authorList>
    </citation>
    <scope>NUCLEOTIDE SEQUENCE [LARGE SCALE GENOMIC DNA]</scope>
    <source>
        <strain evidence="15 16">DSM 16213</strain>
    </source>
</reference>
<evidence type="ECO:0000256" key="4">
    <source>
        <dbReference type="ARBA" id="ARBA00022553"/>
    </source>
</evidence>
<dbReference type="EMBL" id="FOCI01000027">
    <property type="protein sequence ID" value="SEN70546.1"/>
    <property type="molecule type" value="Genomic_DNA"/>
</dbReference>
<keyword evidence="16" id="KW-1185">Reference proteome</keyword>
<dbReference type="InterPro" id="IPR003661">
    <property type="entry name" value="HisK_dim/P_dom"/>
</dbReference>
<dbReference type="Gene3D" id="3.30.450.20">
    <property type="entry name" value="PAS domain"/>
    <property type="match status" value="1"/>
</dbReference>
<dbReference type="InterPro" id="IPR003594">
    <property type="entry name" value="HATPase_dom"/>
</dbReference>
<dbReference type="Gene3D" id="3.30.565.10">
    <property type="entry name" value="Histidine kinase-like ATPase, C-terminal domain"/>
    <property type="match status" value="1"/>
</dbReference>
<dbReference type="InterPro" id="IPR005467">
    <property type="entry name" value="His_kinase_dom"/>
</dbReference>
<dbReference type="EC" id="2.7.13.3" evidence="3"/>
<dbReference type="Gene3D" id="3.30.450.350">
    <property type="entry name" value="CHASE domain"/>
    <property type="match status" value="1"/>
</dbReference>